<dbReference type="WBParaSite" id="ES5_v2.g14638.t1">
    <property type="protein sequence ID" value="ES5_v2.g14638.t1"/>
    <property type="gene ID" value="ES5_v2.g14638"/>
</dbReference>
<dbReference type="Proteomes" id="UP000887579">
    <property type="component" value="Unplaced"/>
</dbReference>
<reference evidence="2" key="1">
    <citation type="submission" date="2022-11" db="UniProtKB">
        <authorList>
            <consortium name="WormBaseParasite"/>
        </authorList>
    </citation>
    <scope>IDENTIFICATION</scope>
</reference>
<accession>A0AC34FCS8</accession>
<evidence type="ECO:0000313" key="2">
    <source>
        <dbReference type="WBParaSite" id="ES5_v2.g14638.t1"/>
    </source>
</evidence>
<evidence type="ECO:0000313" key="1">
    <source>
        <dbReference type="Proteomes" id="UP000887579"/>
    </source>
</evidence>
<organism evidence="1 2">
    <name type="scientific">Panagrolaimus sp. ES5</name>
    <dbReference type="NCBI Taxonomy" id="591445"/>
    <lineage>
        <taxon>Eukaryota</taxon>
        <taxon>Metazoa</taxon>
        <taxon>Ecdysozoa</taxon>
        <taxon>Nematoda</taxon>
        <taxon>Chromadorea</taxon>
        <taxon>Rhabditida</taxon>
        <taxon>Tylenchina</taxon>
        <taxon>Panagrolaimomorpha</taxon>
        <taxon>Panagrolaimoidea</taxon>
        <taxon>Panagrolaimidae</taxon>
        <taxon>Panagrolaimus</taxon>
    </lineage>
</organism>
<sequence>MGSNFDTILTWPRNQTPPKLSSDENQNLVLFNFTLASLKQYAKNNNDPKVFQLIEAMEEYIASNNALNDFGSAVAFDGLRKEPQFDSMILCETPPQTRNRINSITRDQRLSEGLDLPPAVPAIIDETHEPVIYV</sequence>
<proteinExistence type="predicted"/>
<name>A0AC34FCS8_9BILA</name>
<protein>
    <submittedName>
        <fullName evidence="2">Uncharacterized protein</fullName>
    </submittedName>
</protein>